<evidence type="ECO:0000256" key="9">
    <source>
        <dbReference type="SAM" id="MobiDB-lite"/>
    </source>
</evidence>
<evidence type="ECO:0000313" key="13">
    <source>
        <dbReference type="EMBL" id="RKP03939.1"/>
    </source>
</evidence>
<dbReference type="PROSITE" id="PS50110">
    <property type="entry name" value="RESPONSE_REGULATORY"/>
    <property type="match status" value="1"/>
</dbReference>
<keyword evidence="14" id="KW-1185">Reference proteome</keyword>
<dbReference type="InterPro" id="IPR036097">
    <property type="entry name" value="HisK_dim/P_sf"/>
</dbReference>
<feature type="domain" description="HAMP" evidence="12">
    <location>
        <begin position="348"/>
        <end position="398"/>
    </location>
</feature>
<accession>A0A4V1IVG1</accession>
<dbReference type="SUPFAM" id="SSF58104">
    <property type="entry name" value="Methyl-accepting chemotaxis protein (MCP) signaling domain"/>
    <property type="match status" value="1"/>
</dbReference>
<dbReference type="InterPro" id="IPR003594">
    <property type="entry name" value="HATPase_dom"/>
</dbReference>
<sequence>MRRLSPTPRAEPIARAAVDPRTPRTRLLFPNARRHDSHEIGEYPVPTDLHGVWREIRLVHNARVRRACIQVREITRVMRAISRGDLSQTLSTTIGISQSSSPDVRDLAQTVDFLSNHLRAFADEVTRVSLEVGVEGRLGGQAVVTDVDGIWKEVTENVNLMAANLTSQVRSIAIVTTAVARGDLTKKITIEVRGEFYDLSQIVNGMVDQLRTFASEVTRVAREVGTEGRLGGQAVVKDVGGIWLELTENVNLMAANLTSQVRSIAMVTTAVARGDLTGKVTSIEVGGEFLDLSQTVNDMVDQLRTFASEVTRVAREVGTEGRLGGQAVVKDVGGIWLELTENVNLMAANLTTQVRSIAMVTTAVARGDLTGKVTIGGEFLDLSQTVNDMVDQLRTFASEVTRVAREVGTEGRLGGQAVVKDVDGIWLELTDNVNRMAENLTSQVRSIAMVTTAVARGDLTKKITIEVRGEFYDLSQIVNGMVDQLRTFASEVTRVAREVGTEGRLGGQAVVKDVGGIWLELTENVNMMAANLTSQVRSIAMVTTAVARGDLTGKVTSIEVRGEFYDLSQIVNRMVDQLRTFASEVTRVAREVGTEGRLGGQAVVKDVGGIWLELTNQVNFMAANLTSQVRSIAMVTTAVARGDLSKMVTVEVRGELAELKTIVNGMIMQLRTFASEVTRVAREVGTEGKLGAQAQVEDVEGTWASIIFVVNLMARNLTSQLRGFADITAAATDGDFSRIITVEAKGELDSLKERINCILINLRDKMHMLRIKTDEQRRRAEEAEEAKRQLEDYVDMVSHEIRGPTSSIMQSADLMHDDLISLRHHLIHVVTLCSLHQKAIADDVLNVSKITMNLLVFASVDFQPEQELSNILRIFAKEAQSKKYELRSQIDRESLRRRDAEWVNGDPLRLSQILINLISNAVRFLRKTPDAKGPSCLCPPDKICLTFSVCDNGIGMSPEEQRQLFGRFAQASPRTTVDYGGSGLGLFISRRLVELQGGAIRVRSEKGVGTSFDFFIICGRASKNGDEARAVAPSKGAGSPAEGVTGASGPTSSFNENGQLQIPHHHHHHHLHVDEAATSSPAAAAAAAAATATATAGSVPSAAAVPAHATPRHLELESQLRSTASKGQASHGPAGSRTPLSSTAGGPPARRVDASDGHGGQGHDSAVGSQRLRVLIVEDNKVNQRVLQRHLEKMGHATGVANHGRECLEILQANPTTFDLLFTDLNMPIMSGLEATRAIRQFEADGVLPPHPPIPIIGVSGNARDKYREAALDAGMDDFLTKPYTRQQLHDVIAMHGHRRLLGGAPEWPAAATPTANGIASPTAAAATSTAAAMGEPALNNR</sequence>
<dbReference type="Gene3D" id="1.20.120.1530">
    <property type="match status" value="4"/>
</dbReference>
<dbReference type="FunFam" id="1.20.120.1530:FF:000002">
    <property type="entry name" value="Two-component osmosensing histidine kinase"/>
    <property type="match status" value="2"/>
</dbReference>
<dbReference type="PRINTS" id="PR00344">
    <property type="entry name" value="BCTRLSENSOR"/>
</dbReference>
<feature type="domain" description="HAMP" evidence="12">
    <location>
        <begin position="65"/>
        <end position="123"/>
    </location>
</feature>
<dbReference type="InterPro" id="IPR036890">
    <property type="entry name" value="HATPase_C_sf"/>
</dbReference>
<dbReference type="SUPFAM" id="SSF55874">
    <property type="entry name" value="ATPase domain of HSP90 chaperone/DNA topoisomerase II/histidine kinase"/>
    <property type="match status" value="1"/>
</dbReference>
<evidence type="ECO:0000256" key="5">
    <source>
        <dbReference type="ARBA" id="ARBA00022777"/>
    </source>
</evidence>
<dbReference type="Gene3D" id="3.30.565.10">
    <property type="entry name" value="Histidine kinase-like ATPase, C-terminal domain"/>
    <property type="match status" value="1"/>
</dbReference>
<gene>
    <name evidence="13" type="ORF">CXG81DRAFT_8936</name>
</gene>
<dbReference type="GO" id="GO:0000155">
    <property type="term" value="F:phosphorelay sensor kinase activity"/>
    <property type="evidence" value="ECO:0007669"/>
    <property type="project" value="InterPro"/>
</dbReference>
<feature type="compositionally biased region" description="Polar residues" evidence="9">
    <location>
        <begin position="1048"/>
        <end position="1060"/>
    </location>
</feature>
<dbReference type="Gene3D" id="3.40.50.2300">
    <property type="match status" value="1"/>
</dbReference>
<dbReference type="PANTHER" id="PTHR45339:SF1">
    <property type="entry name" value="HYBRID SIGNAL TRANSDUCTION HISTIDINE KINASE J"/>
    <property type="match status" value="1"/>
</dbReference>
<evidence type="ECO:0000259" key="12">
    <source>
        <dbReference type="PROSITE" id="PS50885"/>
    </source>
</evidence>
<dbReference type="EMBL" id="ML014116">
    <property type="protein sequence ID" value="RKP03939.1"/>
    <property type="molecule type" value="Genomic_DNA"/>
</dbReference>
<dbReference type="Pfam" id="PF02518">
    <property type="entry name" value="HATPase_c"/>
    <property type="match status" value="1"/>
</dbReference>
<evidence type="ECO:0000256" key="1">
    <source>
        <dbReference type="ARBA" id="ARBA00000085"/>
    </source>
</evidence>
<dbReference type="Gene3D" id="1.10.287.130">
    <property type="match status" value="1"/>
</dbReference>
<dbReference type="InterPro" id="IPR005467">
    <property type="entry name" value="His_kinase_dom"/>
</dbReference>
<dbReference type="SUPFAM" id="SSF52172">
    <property type="entry name" value="CheY-like"/>
    <property type="match status" value="1"/>
</dbReference>
<feature type="domain" description="Response regulatory" evidence="11">
    <location>
        <begin position="1173"/>
        <end position="1297"/>
    </location>
</feature>
<name>A0A4V1IVG1_9FUNG</name>
<reference evidence="14" key="1">
    <citation type="journal article" date="2018" name="Nat. Microbiol.">
        <title>Leveraging single-cell genomics to expand the fungal tree of life.</title>
        <authorList>
            <person name="Ahrendt S.R."/>
            <person name="Quandt C.A."/>
            <person name="Ciobanu D."/>
            <person name="Clum A."/>
            <person name="Salamov A."/>
            <person name="Andreopoulos B."/>
            <person name="Cheng J.F."/>
            <person name="Woyke T."/>
            <person name="Pelin A."/>
            <person name="Henrissat B."/>
            <person name="Reynolds N.K."/>
            <person name="Benny G.L."/>
            <person name="Smith M.E."/>
            <person name="James T.Y."/>
            <person name="Grigoriev I.V."/>
        </authorList>
    </citation>
    <scope>NUCLEOTIDE SEQUENCE [LARGE SCALE GENOMIC DNA]</scope>
    <source>
        <strain evidence="14">ATCC 52028</strain>
    </source>
</reference>
<keyword evidence="3 7" id="KW-0597">Phosphoprotein</keyword>
<dbReference type="PROSITE" id="PS50109">
    <property type="entry name" value="HIS_KIN"/>
    <property type="match status" value="1"/>
</dbReference>
<feature type="domain" description="HAMP" evidence="12">
    <location>
        <begin position="530"/>
        <end position="583"/>
    </location>
</feature>
<dbReference type="CDD" id="cd17546">
    <property type="entry name" value="REC_hyHK_CKI1_RcsC-like"/>
    <property type="match status" value="1"/>
</dbReference>
<dbReference type="SMART" id="SM00448">
    <property type="entry name" value="REC"/>
    <property type="match status" value="1"/>
</dbReference>
<feature type="domain" description="HAMP" evidence="12">
    <location>
        <begin position="163"/>
        <end position="215"/>
    </location>
</feature>
<evidence type="ECO:0000259" key="11">
    <source>
        <dbReference type="PROSITE" id="PS50110"/>
    </source>
</evidence>
<evidence type="ECO:0000256" key="4">
    <source>
        <dbReference type="ARBA" id="ARBA00022679"/>
    </source>
</evidence>
<feature type="coiled-coil region" evidence="8">
    <location>
        <begin position="766"/>
        <end position="800"/>
    </location>
</feature>
<feature type="region of interest" description="Disordered" evidence="9">
    <location>
        <begin position="1118"/>
        <end position="1168"/>
    </location>
</feature>
<feature type="domain" description="HAMP" evidence="12">
    <location>
        <begin position="255"/>
        <end position="308"/>
    </location>
</feature>
<feature type="domain" description="HAMP" evidence="12">
    <location>
        <begin position="438"/>
        <end position="490"/>
    </location>
</feature>
<protein>
    <recommendedName>
        <fullName evidence="2">histidine kinase</fullName>
        <ecNumber evidence="2">2.7.13.3</ecNumber>
    </recommendedName>
</protein>
<feature type="domain" description="HAMP" evidence="12">
    <location>
        <begin position="715"/>
        <end position="767"/>
    </location>
</feature>
<proteinExistence type="predicted"/>
<feature type="modified residue" description="4-aspartylphosphate" evidence="7">
    <location>
        <position position="1224"/>
    </location>
</feature>
<feature type="region of interest" description="Disordered" evidence="9">
    <location>
        <begin position="1"/>
        <end position="24"/>
    </location>
</feature>
<evidence type="ECO:0000256" key="3">
    <source>
        <dbReference type="ARBA" id="ARBA00022553"/>
    </source>
</evidence>
<feature type="domain" description="HAMP" evidence="12">
    <location>
        <begin position="623"/>
        <end position="675"/>
    </location>
</feature>
<dbReference type="Pfam" id="PF00672">
    <property type="entry name" value="HAMP"/>
    <property type="match status" value="6"/>
</dbReference>
<dbReference type="InterPro" id="IPR003660">
    <property type="entry name" value="HAMP_dom"/>
</dbReference>
<evidence type="ECO:0000256" key="8">
    <source>
        <dbReference type="SAM" id="Coils"/>
    </source>
</evidence>
<dbReference type="SMART" id="SM00387">
    <property type="entry name" value="HATPase_c"/>
    <property type="match status" value="1"/>
</dbReference>
<evidence type="ECO:0000256" key="2">
    <source>
        <dbReference type="ARBA" id="ARBA00012438"/>
    </source>
</evidence>
<dbReference type="GO" id="GO:0016020">
    <property type="term" value="C:membrane"/>
    <property type="evidence" value="ECO:0007669"/>
    <property type="project" value="InterPro"/>
</dbReference>
<keyword evidence="4" id="KW-0808">Transferase</keyword>
<dbReference type="SMART" id="SM00304">
    <property type="entry name" value="HAMP"/>
    <property type="match status" value="8"/>
</dbReference>
<dbReference type="InterPro" id="IPR004358">
    <property type="entry name" value="Sig_transdc_His_kin-like_C"/>
</dbReference>
<dbReference type="CDD" id="cd06225">
    <property type="entry name" value="HAMP"/>
    <property type="match status" value="6"/>
</dbReference>
<keyword evidence="5" id="KW-0418">Kinase</keyword>
<organism evidence="13 14">
    <name type="scientific">Caulochytrium protostelioides</name>
    <dbReference type="NCBI Taxonomy" id="1555241"/>
    <lineage>
        <taxon>Eukaryota</taxon>
        <taxon>Fungi</taxon>
        <taxon>Fungi incertae sedis</taxon>
        <taxon>Chytridiomycota</taxon>
        <taxon>Chytridiomycota incertae sedis</taxon>
        <taxon>Chytridiomycetes</taxon>
        <taxon>Caulochytriales</taxon>
        <taxon>Caulochytriaceae</taxon>
        <taxon>Caulochytrium</taxon>
    </lineage>
</organism>
<evidence type="ECO:0000313" key="14">
    <source>
        <dbReference type="Proteomes" id="UP000274922"/>
    </source>
</evidence>
<dbReference type="STRING" id="1555241.A0A4V1IVG1"/>
<dbReference type="InterPro" id="IPR011006">
    <property type="entry name" value="CheY-like_superfamily"/>
</dbReference>
<dbReference type="SUPFAM" id="SSF47384">
    <property type="entry name" value="Homodimeric domain of signal transducing histidine kinase"/>
    <property type="match status" value="1"/>
</dbReference>
<keyword evidence="6" id="KW-0902">Two-component regulatory system</keyword>
<feature type="region of interest" description="Disordered" evidence="9">
    <location>
        <begin position="1029"/>
        <end position="1084"/>
    </location>
</feature>
<dbReference type="PROSITE" id="PS50885">
    <property type="entry name" value="HAMP"/>
    <property type="match status" value="8"/>
</dbReference>
<keyword evidence="8" id="KW-0175">Coiled coil</keyword>
<dbReference type="InterPro" id="IPR001789">
    <property type="entry name" value="Sig_transdc_resp-reg_receiver"/>
</dbReference>
<dbReference type="EC" id="2.7.13.3" evidence="2"/>
<evidence type="ECO:0000259" key="10">
    <source>
        <dbReference type="PROSITE" id="PS50109"/>
    </source>
</evidence>
<evidence type="ECO:0000256" key="7">
    <source>
        <dbReference type="PROSITE-ProRule" id="PRU00169"/>
    </source>
</evidence>
<comment type="catalytic activity">
    <reaction evidence="1">
        <text>ATP + protein L-histidine = ADP + protein N-phospho-L-histidine.</text>
        <dbReference type="EC" id="2.7.13.3"/>
    </reaction>
</comment>
<dbReference type="PANTHER" id="PTHR45339">
    <property type="entry name" value="HYBRID SIGNAL TRANSDUCTION HISTIDINE KINASE J"/>
    <property type="match status" value="1"/>
</dbReference>
<feature type="compositionally biased region" description="Polar residues" evidence="9">
    <location>
        <begin position="1119"/>
        <end position="1128"/>
    </location>
</feature>
<dbReference type="OrthoDB" id="10266508at2759"/>
<evidence type="ECO:0000256" key="6">
    <source>
        <dbReference type="ARBA" id="ARBA00023012"/>
    </source>
</evidence>
<dbReference type="Pfam" id="PF00072">
    <property type="entry name" value="Response_reg"/>
    <property type="match status" value="1"/>
</dbReference>
<feature type="domain" description="Histidine kinase" evidence="10">
    <location>
        <begin position="796"/>
        <end position="1020"/>
    </location>
</feature>
<dbReference type="Proteomes" id="UP000274922">
    <property type="component" value="Unassembled WGS sequence"/>
</dbReference>